<reference evidence="2 3" key="1">
    <citation type="journal article" date="2014" name="Int. J. Syst. Evol. Microbiol.">
        <title>Complete genome sequence of Corynebacterium casei LMG S-19264T (=DSM 44701T), isolated from a smear-ripened cheese.</title>
        <authorList>
            <consortium name="US DOE Joint Genome Institute (JGI-PGF)"/>
            <person name="Walter F."/>
            <person name="Albersmeier A."/>
            <person name="Kalinowski J."/>
            <person name="Ruckert C."/>
        </authorList>
    </citation>
    <scope>NUCLEOTIDE SEQUENCE [LARGE SCALE GENOMIC DNA]</scope>
    <source>
        <strain evidence="2 3">CGMCC 4.7111</strain>
    </source>
</reference>
<organism evidence="2 3">
    <name type="scientific">Streptomyces albiflavescens</name>
    <dbReference type="NCBI Taxonomy" id="1623582"/>
    <lineage>
        <taxon>Bacteria</taxon>
        <taxon>Bacillati</taxon>
        <taxon>Actinomycetota</taxon>
        <taxon>Actinomycetes</taxon>
        <taxon>Kitasatosporales</taxon>
        <taxon>Streptomycetaceae</taxon>
        <taxon>Streptomyces</taxon>
    </lineage>
</organism>
<evidence type="ECO:0000313" key="2">
    <source>
        <dbReference type="EMBL" id="GGN85789.1"/>
    </source>
</evidence>
<dbReference type="AlphaFoldDB" id="A0A917YB65"/>
<protein>
    <recommendedName>
        <fullName evidence="4">Spore-associated protein A</fullName>
    </recommendedName>
</protein>
<feature type="chain" id="PRO_5037310429" description="Spore-associated protein A" evidence="1">
    <location>
        <begin position="28"/>
        <end position="143"/>
    </location>
</feature>
<evidence type="ECO:0000313" key="3">
    <source>
        <dbReference type="Proteomes" id="UP000600365"/>
    </source>
</evidence>
<evidence type="ECO:0000256" key="1">
    <source>
        <dbReference type="SAM" id="SignalP"/>
    </source>
</evidence>
<keyword evidence="1" id="KW-0732">Signal</keyword>
<dbReference type="RefSeq" id="WP_189190741.1">
    <property type="nucleotide sequence ID" value="NZ_BMMM01000018.1"/>
</dbReference>
<dbReference type="Proteomes" id="UP000600365">
    <property type="component" value="Unassembled WGS sequence"/>
</dbReference>
<proteinExistence type="predicted"/>
<evidence type="ECO:0008006" key="4">
    <source>
        <dbReference type="Google" id="ProtNLM"/>
    </source>
</evidence>
<dbReference type="PROSITE" id="PS51257">
    <property type="entry name" value="PROKAR_LIPOPROTEIN"/>
    <property type="match status" value="1"/>
</dbReference>
<dbReference type="EMBL" id="BMMM01000018">
    <property type="protein sequence ID" value="GGN85789.1"/>
    <property type="molecule type" value="Genomic_DNA"/>
</dbReference>
<sequence length="143" mass="15255">MRKLLIGLVSLAATAGLGLVAAPTASAAAQGAYGCAGSEIDTYNIKDTDGSVWGTLHLYYSSANGGTNCVVNVARKYYGQKHLLKVTIRQGDRFKKQEDYFYEYAGPVSLTSMDGHCVTVSGWVTAPNNGRAVGDQWDNVHCS</sequence>
<gene>
    <name evidence="2" type="ORF">GCM10011579_076980</name>
</gene>
<name>A0A917YB65_9ACTN</name>
<comment type="caution">
    <text evidence="2">The sequence shown here is derived from an EMBL/GenBank/DDBJ whole genome shotgun (WGS) entry which is preliminary data.</text>
</comment>
<keyword evidence="3" id="KW-1185">Reference proteome</keyword>
<accession>A0A917YB65</accession>
<feature type="signal peptide" evidence="1">
    <location>
        <begin position="1"/>
        <end position="27"/>
    </location>
</feature>